<name>A0A918RW61_9HYPH</name>
<dbReference type="EMBL" id="BMZE01000001">
    <property type="protein sequence ID" value="GHA13340.1"/>
    <property type="molecule type" value="Genomic_DNA"/>
</dbReference>
<sequence length="415" mass="47792">MSFQTILPTNSTAFERSLEQTSGERWDDLDVDLVRRFKDPWACPPHLLNFLAFERSVDIWSPDWSEERKREVIDRAPRLHRLKGTRRGLENAIALTDARLRDVIVPPAKTFLSPNTTPEQRAAFLARYAQLRIYPQRSRGQARGLFLGTRRGYVERHFPMPSDAFFRALPRAFIWDKGTETELTVLERRHETRTAEIEERIDLRQKSRARPNHYAPVGNRKVFALTSTAPRRIYSIHTRQSLEVPGDDRLARRMVHPSITPINVVADMVRERGVRRTAMLGRAYPGANRFTGFLQRSRAKERVYRRTYIFDPSRPLRRRGATTFVGVGRLGMPHHTAEITVELRYRRHPFAVRGHVAGYLMARGRPELDLTKSAIRSAKRLSDRILINTRTVAAVTAGVQRRAGALYAGQIVETV</sequence>
<reference evidence="1" key="1">
    <citation type="journal article" date="2014" name="Int. J. Syst. Evol. Microbiol.">
        <title>Complete genome sequence of Corynebacterium casei LMG S-19264T (=DSM 44701T), isolated from a smear-ripened cheese.</title>
        <authorList>
            <consortium name="US DOE Joint Genome Institute (JGI-PGF)"/>
            <person name="Walter F."/>
            <person name="Albersmeier A."/>
            <person name="Kalinowski J."/>
            <person name="Ruckert C."/>
        </authorList>
    </citation>
    <scope>NUCLEOTIDE SEQUENCE</scope>
    <source>
        <strain evidence="1">KCTC 32437</strain>
    </source>
</reference>
<dbReference type="AlphaFoldDB" id="A0A918RW61"/>
<comment type="caution">
    <text evidence="1">The sequence shown here is derived from an EMBL/GenBank/DDBJ whole genome shotgun (WGS) entry which is preliminary data.</text>
</comment>
<evidence type="ECO:0000313" key="1">
    <source>
        <dbReference type="EMBL" id="GHA13340.1"/>
    </source>
</evidence>
<dbReference type="NCBIfam" id="TIGR01634">
    <property type="entry name" value="tail_P2_I"/>
    <property type="match status" value="1"/>
</dbReference>
<protein>
    <recommendedName>
        <fullName evidence="3">Phage tail protein I</fullName>
    </recommendedName>
</protein>
<accession>A0A918RW61</accession>
<dbReference type="Proteomes" id="UP000646579">
    <property type="component" value="Unassembled WGS sequence"/>
</dbReference>
<dbReference type="InterPro" id="IPR006521">
    <property type="entry name" value="Tail_protein_I"/>
</dbReference>
<dbReference type="Pfam" id="PF09684">
    <property type="entry name" value="Tail_P2_I"/>
    <property type="match status" value="1"/>
</dbReference>
<gene>
    <name evidence="1" type="ORF">GCM10007989_04920</name>
</gene>
<proteinExistence type="predicted"/>
<dbReference type="RefSeq" id="WP_189422999.1">
    <property type="nucleotide sequence ID" value="NZ_BMZE01000001.1"/>
</dbReference>
<keyword evidence="2" id="KW-1185">Reference proteome</keyword>
<reference evidence="1" key="2">
    <citation type="submission" date="2020-09" db="EMBL/GenBank/DDBJ databases">
        <authorList>
            <person name="Sun Q."/>
            <person name="Kim S."/>
        </authorList>
    </citation>
    <scope>NUCLEOTIDE SEQUENCE</scope>
    <source>
        <strain evidence="1">KCTC 32437</strain>
    </source>
</reference>
<evidence type="ECO:0000313" key="2">
    <source>
        <dbReference type="Proteomes" id="UP000646579"/>
    </source>
</evidence>
<evidence type="ECO:0008006" key="3">
    <source>
        <dbReference type="Google" id="ProtNLM"/>
    </source>
</evidence>
<organism evidence="1 2">
    <name type="scientific">Devosia pacifica</name>
    <dbReference type="NCBI Taxonomy" id="1335967"/>
    <lineage>
        <taxon>Bacteria</taxon>
        <taxon>Pseudomonadati</taxon>
        <taxon>Pseudomonadota</taxon>
        <taxon>Alphaproteobacteria</taxon>
        <taxon>Hyphomicrobiales</taxon>
        <taxon>Devosiaceae</taxon>
        <taxon>Devosia</taxon>
    </lineage>
</organism>